<protein>
    <recommendedName>
        <fullName evidence="3">HTH araC/xylS-type domain-containing protein</fullName>
    </recommendedName>
</protein>
<dbReference type="Gene3D" id="1.10.10.60">
    <property type="entry name" value="Homeodomain-like"/>
    <property type="match status" value="1"/>
</dbReference>
<dbReference type="GO" id="GO:0043565">
    <property type="term" value="F:sequence-specific DNA binding"/>
    <property type="evidence" value="ECO:0007669"/>
    <property type="project" value="InterPro"/>
</dbReference>
<sequence length="345" mass="38319">MPKRGKNQEEAGVGAGSCRRVVILVLPGVDLLDVAGPSEAFFVVDRSPNRVADPPRYCIELVRVGPEREVVTACGIRMIVEQELDSIREPIDTLLIPAAEIGFSLAPDSPICDAIRRAIPRCRRVASICAGSFILAATGILNGRRATTHWMAAPEFARKYPQIRVDSDAIYVQDGMFFSSAGSTAGMDLALALIEADHGREMALFVARQLVMFVRRPGGQSQFSELLADQSSNRRPLSDLIAWIANHLRSPLTVEQLAERSHMSVRNFTRVFTREIGYTPARYVERLRVDAARRLLETDSDSPLEQIALGCGFGSADSMRRSFLRVLRTSASDYRNRFRHNRFSP</sequence>
<dbReference type="InterPro" id="IPR029062">
    <property type="entry name" value="Class_I_gatase-like"/>
</dbReference>
<dbReference type="CDD" id="cd03137">
    <property type="entry name" value="GATase1_AraC_1"/>
    <property type="match status" value="1"/>
</dbReference>
<evidence type="ECO:0000256" key="2">
    <source>
        <dbReference type="ARBA" id="ARBA00023163"/>
    </source>
</evidence>
<name>A0A6C2YQ64_9BACT</name>
<dbReference type="EMBL" id="LR586016">
    <property type="protein sequence ID" value="VIP03778.1"/>
    <property type="molecule type" value="Genomic_DNA"/>
</dbReference>
<dbReference type="InterPro" id="IPR002818">
    <property type="entry name" value="DJ-1/PfpI"/>
</dbReference>
<dbReference type="InterPro" id="IPR009057">
    <property type="entry name" value="Homeodomain-like_sf"/>
</dbReference>
<dbReference type="InterPro" id="IPR052158">
    <property type="entry name" value="INH-QAR"/>
</dbReference>
<dbReference type="PANTHER" id="PTHR43130">
    <property type="entry name" value="ARAC-FAMILY TRANSCRIPTIONAL REGULATOR"/>
    <property type="match status" value="1"/>
</dbReference>
<dbReference type="SMART" id="SM00342">
    <property type="entry name" value="HTH_ARAC"/>
    <property type="match status" value="1"/>
</dbReference>
<dbReference type="SUPFAM" id="SSF52317">
    <property type="entry name" value="Class I glutamine amidotransferase-like"/>
    <property type="match status" value="1"/>
</dbReference>
<dbReference type="InParanoid" id="A0A6C2YQ64"/>
<dbReference type="Proteomes" id="UP000464378">
    <property type="component" value="Chromosome"/>
</dbReference>
<evidence type="ECO:0000313" key="4">
    <source>
        <dbReference type="EMBL" id="VIP03778.1"/>
    </source>
</evidence>
<evidence type="ECO:0000313" key="5">
    <source>
        <dbReference type="Proteomes" id="UP000464378"/>
    </source>
</evidence>
<dbReference type="Gene3D" id="3.40.50.880">
    <property type="match status" value="1"/>
</dbReference>
<feature type="domain" description="HTH araC/xylS-type" evidence="3">
    <location>
        <begin position="238"/>
        <end position="337"/>
    </location>
</feature>
<dbReference type="InterPro" id="IPR018060">
    <property type="entry name" value="HTH_AraC"/>
</dbReference>
<keyword evidence="2" id="KW-0804">Transcription</keyword>
<keyword evidence="1" id="KW-0805">Transcription regulation</keyword>
<dbReference type="PROSITE" id="PS01124">
    <property type="entry name" value="HTH_ARAC_FAMILY_2"/>
    <property type="match status" value="1"/>
</dbReference>
<organism evidence="4">
    <name type="scientific">Tuwongella immobilis</name>
    <dbReference type="NCBI Taxonomy" id="692036"/>
    <lineage>
        <taxon>Bacteria</taxon>
        <taxon>Pseudomonadati</taxon>
        <taxon>Planctomycetota</taxon>
        <taxon>Planctomycetia</taxon>
        <taxon>Gemmatales</taxon>
        <taxon>Gemmataceae</taxon>
        <taxon>Tuwongella</taxon>
    </lineage>
</organism>
<dbReference type="RefSeq" id="WP_162658932.1">
    <property type="nucleotide sequence ID" value="NZ_LR593887.1"/>
</dbReference>
<dbReference type="Pfam" id="PF01965">
    <property type="entry name" value="DJ-1_PfpI"/>
    <property type="match status" value="1"/>
</dbReference>
<evidence type="ECO:0000259" key="3">
    <source>
        <dbReference type="PROSITE" id="PS01124"/>
    </source>
</evidence>
<accession>A0A6C2YQ64</accession>
<dbReference type="SUPFAM" id="SSF46689">
    <property type="entry name" value="Homeodomain-like"/>
    <property type="match status" value="2"/>
</dbReference>
<reference evidence="4" key="1">
    <citation type="submission" date="2019-04" db="EMBL/GenBank/DDBJ databases">
        <authorList>
            <consortium name="Science for Life Laboratories"/>
        </authorList>
    </citation>
    <scope>NUCLEOTIDE SEQUENCE</scope>
    <source>
        <strain evidence="4">MBLW1</strain>
    </source>
</reference>
<dbReference type="Pfam" id="PF12833">
    <property type="entry name" value="HTH_18"/>
    <property type="match status" value="1"/>
</dbReference>
<proteinExistence type="predicted"/>
<evidence type="ECO:0000256" key="1">
    <source>
        <dbReference type="ARBA" id="ARBA00023015"/>
    </source>
</evidence>
<dbReference type="PANTHER" id="PTHR43130:SF3">
    <property type="entry name" value="HTH-TYPE TRANSCRIPTIONAL REGULATOR RV1931C"/>
    <property type="match status" value="1"/>
</dbReference>
<dbReference type="GO" id="GO:0003700">
    <property type="term" value="F:DNA-binding transcription factor activity"/>
    <property type="evidence" value="ECO:0007669"/>
    <property type="project" value="InterPro"/>
</dbReference>
<dbReference type="KEGG" id="tim:GMBLW1_01820"/>
<dbReference type="EMBL" id="LR593887">
    <property type="protein sequence ID" value="VTS04924.1"/>
    <property type="molecule type" value="Genomic_DNA"/>
</dbReference>
<keyword evidence="5" id="KW-1185">Reference proteome</keyword>
<gene>
    <name evidence="4" type="ORF">GMBLW1_01820</name>
</gene>
<dbReference type="AlphaFoldDB" id="A0A6C2YQ64"/>